<reference evidence="2" key="1">
    <citation type="submission" date="2020-04" db="EMBL/GenBank/DDBJ databases">
        <title>Deep metagenomics examines the oral microbiome during advanced dental caries in children, revealing novel taxa and co-occurrences with host molecules.</title>
        <authorList>
            <person name="Baker J.L."/>
            <person name="Morton J.T."/>
            <person name="Dinis M."/>
            <person name="Alvarez R."/>
            <person name="Tran N.C."/>
            <person name="Knight R."/>
            <person name="Edlund A."/>
        </authorList>
    </citation>
    <scope>NUCLEOTIDE SEQUENCE</scope>
    <source>
        <strain evidence="2">JCVI_23_bin.16</strain>
    </source>
</reference>
<evidence type="ECO:0000313" key="3">
    <source>
        <dbReference type="Proteomes" id="UP000757900"/>
    </source>
</evidence>
<keyword evidence="2" id="KW-0813">Transport</keyword>
<dbReference type="Pfam" id="PF00359">
    <property type="entry name" value="PTS_EIIA_2"/>
    <property type="match status" value="1"/>
</dbReference>
<proteinExistence type="predicted"/>
<dbReference type="PANTHER" id="PTHR47738">
    <property type="entry name" value="PTS SYSTEM FRUCTOSE-LIKE EIIA COMPONENT-RELATED"/>
    <property type="match status" value="1"/>
</dbReference>
<dbReference type="InterPro" id="IPR002178">
    <property type="entry name" value="PTS_EIIA_type-2_dom"/>
</dbReference>
<keyword evidence="2" id="KW-0762">Sugar transport</keyword>
<comment type="caution">
    <text evidence="2">The sequence shown here is derived from an EMBL/GenBank/DDBJ whole genome shotgun (WGS) entry which is preliminary data.</text>
</comment>
<accession>A0A929MRL5</accession>
<gene>
    <name evidence="2" type="ORF">HXK00_02130</name>
</gene>
<feature type="domain" description="PTS EIIA type-2" evidence="1">
    <location>
        <begin position="6"/>
        <end position="153"/>
    </location>
</feature>
<dbReference type="Proteomes" id="UP000757900">
    <property type="component" value="Unassembled WGS sequence"/>
</dbReference>
<dbReference type="AlphaFoldDB" id="A0A929MRL5"/>
<name>A0A929MRL5_ABIDE</name>
<dbReference type="InterPro" id="IPR051541">
    <property type="entry name" value="PTS_SugarTrans_NitroReg"/>
</dbReference>
<dbReference type="PROSITE" id="PS51094">
    <property type="entry name" value="PTS_EIIA_TYPE_2"/>
    <property type="match status" value="1"/>
</dbReference>
<protein>
    <submittedName>
        <fullName evidence="2">PTS sugar transporter subunit IIA</fullName>
    </submittedName>
</protein>
<dbReference type="InterPro" id="IPR016152">
    <property type="entry name" value="PTrfase/Anion_transptr"/>
</dbReference>
<evidence type="ECO:0000313" key="2">
    <source>
        <dbReference type="EMBL" id="MBF0934426.1"/>
    </source>
</evidence>
<dbReference type="SUPFAM" id="SSF55804">
    <property type="entry name" value="Phoshotransferase/anion transport protein"/>
    <property type="match status" value="1"/>
</dbReference>
<dbReference type="PANTHER" id="PTHR47738:SF3">
    <property type="entry name" value="PHOSPHOTRANSFERASE SYSTEM MANNITOL_FRUCTOSE-SPECIFIC IIA DOMAIN CONTAINING PROTEIN"/>
    <property type="match status" value="1"/>
</dbReference>
<dbReference type="Gene3D" id="3.40.930.10">
    <property type="entry name" value="Mannitol-specific EII, Chain A"/>
    <property type="match status" value="1"/>
</dbReference>
<dbReference type="EMBL" id="JABZFV010000022">
    <property type="protein sequence ID" value="MBF0934426.1"/>
    <property type="molecule type" value="Genomic_DNA"/>
</dbReference>
<organism evidence="2 3">
    <name type="scientific">Abiotrophia defectiva</name>
    <name type="common">Streptococcus defectivus</name>
    <dbReference type="NCBI Taxonomy" id="46125"/>
    <lineage>
        <taxon>Bacteria</taxon>
        <taxon>Bacillati</taxon>
        <taxon>Bacillota</taxon>
        <taxon>Bacilli</taxon>
        <taxon>Lactobacillales</taxon>
        <taxon>Aerococcaceae</taxon>
        <taxon>Abiotrophia</taxon>
    </lineage>
</organism>
<dbReference type="CDD" id="cd00211">
    <property type="entry name" value="PTS_IIA_fru"/>
    <property type="match status" value="1"/>
</dbReference>
<sequence>MGVVASLIQSELIDLACEETDQTLFFAHQAAKLQNLGYVADSFGQALAEREAEFPTGLALEHVTVAIPHTYVEHVKRPFIAFYRLVEPVIPFIQMGTDDLLVYPRYIMILGIKEAKAQVDLLAELMALLGQEDLVAKLEAAQSPEAIVDLLSH</sequence>
<evidence type="ECO:0000259" key="1">
    <source>
        <dbReference type="PROSITE" id="PS51094"/>
    </source>
</evidence>